<evidence type="ECO:0000313" key="1">
    <source>
        <dbReference type="EMBL" id="TNC47399.1"/>
    </source>
</evidence>
<protein>
    <submittedName>
        <fullName evidence="1">Uncharacterized protein</fullName>
    </submittedName>
</protein>
<dbReference type="EMBL" id="VDFU01000026">
    <property type="protein sequence ID" value="TNC47399.1"/>
    <property type="molecule type" value="Genomic_DNA"/>
</dbReference>
<gene>
    <name evidence="1" type="ORF">FHG66_16770</name>
</gene>
<organism evidence="1 2">
    <name type="scientific">Rubellimicrobium rubrum</name>
    <dbReference type="NCBI Taxonomy" id="2585369"/>
    <lineage>
        <taxon>Bacteria</taxon>
        <taxon>Pseudomonadati</taxon>
        <taxon>Pseudomonadota</taxon>
        <taxon>Alphaproteobacteria</taxon>
        <taxon>Rhodobacterales</taxon>
        <taxon>Roseobacteraceae</taxon>
        <taxon>Rubellimicrobium</taxon>
    </lineage>
</organism>
<accession>A0A5C4MS13</accession>
<dbReference type="Proteomes" id="UP000305887">
    <property type="component" value="Unassembled WGS sequence"/>
</dbReference>
<dbReference type="AlphaFoldDB" id="A0A5C4MS13"/>
<evidence type="ECO:0000313" key="2">
    <source>
        <dbReference type="Proteomes" id="UP000305887"/>
    </source>
</evidence>
<reference evidence="1 2" key="1">
    <citation type="submission" date="2019-06" db="EMBL/GenBank/DDBJ databases">
        <title>YIM 131921 draft genome.</title>
        <authorList>
            <person name="Jiang L."/>
        </authorList>
    </citation>
    <scope>NUCLEOTIDE SEQUENCE [LARGE SCALE GENOMIC DNA]</scope>
    <source>
        <strain evidence="1 2">YIM 131921</strain>
    </source>
</reference>
<dbReference type="OrthoDB" id="7868128at2"/>
<name>A0A5C4MS13_9RHOB</name>
<comment type="caution">
    <text evidence="1">The sequence shown here is derived from an EMBL/GenBank/DDBJ whole genome shotgun (WGS) entry which is preliminary data.</text>
</comment>
<keyword evidence="2" id="KW-1185">Reference proteome</keyword>
<dbReference type="RefSeq" id="WP_139078200.1">
    <property type="nucleotide sequence ID" value="NZ_VDFU01000026.1"/>
</dbReference>
<sequence>MSRYVLHNPLSHAHLEDLRDRLARVMMESPRRPEDPSRADAVVKALTDVVRAFDRGSLSPEDTRAVFDQFHLPGFRFDTWLDEMLDKGVYLEGTRSRAA</sequence>
<proteinExistence type="predicted"/>